<dbReference type="EMBL" id="UOET01000075">
    <property type="protein sequence ID" value="VAW27060.1"/>
    <property type="molecule type" value="Genomic_DNA"/>
</dbReference>
<dbReference type="AlphaFoldDB" id="A0A3B0UD82"/>
<evidence type="ECO:0000256" key="1">
    <source>
        <dbReference type="SAM" id="Coils"/>
    </source>
</evidence>
<proteinExistence type="predicted"/>
<gene>
    <name evidence="2" type="ORF">MNBD_BACTEROID07-1488</name>
</gene>
<protein>
    <submittedName>
        <fullName evidence="2">Uncharacterized protein</fullName>
    </submittedName>
</protein>
<keyword evidence="1" id="KW-0175">Coiled coil</keyword>
<evidence type="ECO:0000313" key="2">
    <source>
        <dbReference type="EMBL" id="VAW27060.1"/>
    </source>
</evidence>
<sequence>MENIKLQPNHKRSFSSSIYLLEKLVEEVRDVLTSDTQLLMQKVETDLNEKKRRQTLQAVDEIEKEIARLAEKYQLTKQEMVESHFLNSRKSKAWEILNDSLSKRMNGFGKFPAEMAAGFDADIEHLLTLVNKL</sequence>
<reference evidence="2" key="1">
    <citation type="submission" date="2018-06" db="EMBL/GenBank/DDBJ databases">
        <authorList>
            <person name="Zhirakovskaya E."/>
        </authorList>
    </citation>
    <scope>NUCLEOTIDE SEQUENCE</scope>
</reference>
<name>A0A3B0UD82_9ZZZZ</name>
<accession>A0A3B0UD82</accession>
<organism evidence="2">
    <name type="scientific">hydrothermal vent metagenome</name>
    <dbReference type="NCBI Taxonomy" id="652676"/>
    <lineage>
        <taxon>unclassified sequences</taxon>
        <taxon>metagenomes</taxon>
        <taxon>ecological metagenomes</taxon>
    </lineage>
</organism>
<feature type="coiled-coil region" evidence="1">
    <location>
        <begin position="52"/>
        <end position="79"/>
    </location>
</feature>